<evidence type="ECO:0000313" key="4">
    <source>
        <dbReference type="Proteomes" id="UP001314263"/>
    </source>
</evidence>
<gene>
    <name evidence="3" type="ORF">CVIRNUC_002190</name>
</gene>
<feature type="compositionally biased region" description="Basic and acidic residues" evidence="2">
    <location>
        <begin position="255"/>
        <end position="271"/>
    </location>
</feature>
<feature type="region of interest" description="Disordered" evidence="2">
    <location>
        <begin position="242"/>
        <end position="271"/>
    </location>
</feature>
<evidence type="ECO:0000313" key="3">
    <source>
        <dbReference type="EMBL" id="CAK0753033.1"/>
    </source>
</evidence>
<organism evidence="3 4">
    <name type="scientific">Coccomyxa viridis</name>
    <dbReference type="NCBI Taxonomy" id="1274662"/>
    <lineage>
        <taxon>Eukaryota</taxon>
        <taxon>Viridiplantae</taxon>
        <taxon>Chlorophyta</taxon>
        <taxon>core chlorophytes</taxon>
        <taxon>Trebouxiophyceae</taxon>
        <taxon>Trebouxiophyceae incertae sedis</taxon>
        <taxon>Coccomyxaceae</taxon>
        <taxon>Coccomyxa</taxon>
    </lineage>
</organism>
<proteinExistence type="predicted"/>
<name>A0AAV1HVR7_9CHLO</name>
<protein>
    <submittedName>
        <fullName evidence="3">Uncharacterized protein</fullName>
    </submittedName>
</protein>
<evidence type="ECO:0000256" key="2">
    <source>
        <dbReference type="SAM" id="MobiDB-lite"/>
    </source>
</evidence>
<feature type="coiled-coil region" evidence="1">
    <location>
        <begin position="213"/>
        <end position="240"/>
    </location>
</feature>
<reference evidence="3 4" key="1">
    <citation type="submission" date="2023-10" db="EMBL/GenBank/DDBJ databases">
        <authorList>
            <person name="Maclean D."/>
            <person name="Macfadyen A."/>
        </authorList>
    </citation>
    <scope>NUCLEOTIDE SEQUENCE [LARGE SCALE GENOMIC DNA]</scope>
</reference>
<keyword evidence="1" id="KW-0175">Coiled coil</keyword>
<sequence>MPHAFSPRTSVMQVQAQCGPLMTAMPSEVPFIPVVGAAQSQQYVAAPRPLEPRSQDFAASYAGPRPDGKRNRQWNGKKAQQRSRKKTSVQTNRAHFNAMKKANRQQTRKHFKSLAQTPHTLPPGSVTNAAQNAVMVAMKPGACHLPDPFSPTSTPASTRDGGHPDDDLDFFSTNIGIVQNYPSDSATEAGGSDSEDEGVAAAVVVEDRSAAYVMSLEQENESLKQINLNLQEEIWVLKQQLEEQAPSAEVASPEPSHEEAGAAERDLLKLE</sequence>
<feature type="region of interest" description="Disordered" evidence="2">
    <location>
        <begin position="46"/>
        <end position="93"/>
    </location>
</feature>
<accession>A0AAV1HVR7</accession>
<dbReference type="EMBL" id="CAUYUE010000003">
    <property type="protein sequence ID" value="CAK0753033.1"/>
    <property type="molecule type" value="Genomic_DNA"/>
</dbReference>
<evidence type="ECO:0000256" key="1">
    <source>
        <dbReference type="SAM" id="Coils"/>
    </source>
</evidence>
<dbReference type="Proteomes" id="UP001314263">
    <property type="component" value="Unassembled WGS sequence"/>
</dbReference>
<keyword evidence="4" id="KW-1185">Reference proteome</keyword>
<dbReference type="AlphaFoldDB" id="A0AAV1HVR7"/>
<comment type="caution">
    <text evidence="3">The sequence shown here is derived from an EMBL/GenBank/DDBJ whole genome shotgun (WGS) entry which is preliminary data.</text>
</comment>